<dbReference type="AlphaFoldDB" id="A0A0R1MZ18"/>
<reference evidence="1 2" key="1">
    <citation type="journal article" date="2015" name="Genome Announc.">
        <title>Expanding the biotechnology potential of lactobacilli through comparative genomics of 213 strains and associated genera.</title>
        <authorList>
            <person name="Sun Z."/>
            <person name="Harris H.M."/>
            <person name="McCann A."/>
            <person name="Guo C."/>
            <person name="Argimon S."/>
            <person name="Zhang W."/>
            <person name="Yang X."/>
            <person name="Jeffery I.B."/>
            <person name="Cooney J.C."/>
            <person name="Kagawa T.F."/>
            <person name="Liu W."/>
            <person name="Song Y."/>
            <person name="Salvetti E."/>
            <person name="Wrobel A."/>
            <person name="Rasinkangas P."/>
            <person name="Parkhill J."/>
            <person name="Rea M.C."/>
            <person name="O'Sullivan O."/>
            <person name="Ritari J."/>
            <person name="Douillard F.P."/>
            <person name="Paul Ross R."/>
            <person name="Yang R."/>
            <person name="Briner A.E."/>
            <person name="Felis G.E."/>
            <person name="de Vos W.M."/>
            <person name="Barrangou R."/>
            <person name="Klaenhammer T.R."/>
            <person name="Caufield P.W."/>
            <person name="Cui Y."/>
            <person name="Zhang H."/>
            <person name="O'Toole P.W."/>
        </authorList>
    </citation>
    <scope>NUCLEOTIDE SEQUENCE [LARGE SCALE GENOMIC DNA]</scope>
    <source>
        <strain evidence="1 2">DSM 12744</strain>
    </source>
</reference>
<sequence>MLILKTVQFGDSLALLLPKNSNFQKGSKWLLIPSDDGETFTLVPKLQDRFNHAVSGSIKMSEDWPDVPGHDLD</sequence>
<protein>
    <recommendedName>
        <fullName evidence="3">SpoVT-AbrB domain-containing protein</fullName>
    </recommendedName>
</protein>
<proteinExistence type="predicted"/>
<evidence type="ECO:0000313" key="1">
    <source>
        <dbReference type="EMBL" id="KRL13383.1"/>
    </source>
</evidence>
<dbReference type="RefSeq" id="WP_057819331.1">
    <property type="nucleotide sequence ID" value="NZ_AZEC01000004.1"/>
</dbReference>
<name>A0A0R1MZ18_9LACO</name>
<gene>
    <name evidence="1" type="ORF">FD09_GL002214</name>
</gene>
<dbReference type="EMBL" id="AZEC01000004">
    <property type="protein sequence ID" value="KRL13383.1"/>
    <property type="molecule type" value="Genomic_DNA"/>
</dbReference>
<comment type="caution">
    <text evidence="1">The sequence shown here is derived from an EMBL/GenBank/DDBJ whole genome shotgun (WGS) entry which is preliminary data.</text>
</comment>
<dbReference type="NCBIfam" id="NF047400">
    <property type="entry name" value="MazE_PemI_antitoxin"/>
    <property type="match status" value="1"/>
</dbReference>
<dbReference type="OrthoDB" id="71707at2"/>
<evidence type="ECO:0008006" key="3">
    <source>
        <dbReference type="Google" id="ProtNLM"/>
    </source>
</evidence>
<accession>A0A0R1MZ18</accession>
<dbReference type="PATRIC" id="fig|1423792.3.peg.2254"/>
<keyword evidence="2" id="KW-1185">Reference proteome</keyword>
<dbReference type="STRING" id="1423792.FD09_GL002214"/>
<evidence type="ECO:0000313" key="2">
    <source>
        <dbReference type="Proteomes" id="UP000051330"/>
    </source>
</evidence>
<dbReference type="Proteomes" id="UP000051330">
    <property type="component" value="Unassembled WGS sequence"/>
</dbReference>
<organism evidence="1 2">
    <name type="scientific">Schleiferilactobacillus perolens DSM 12744</name>
    <dbReference type="NCBI Taxonomy" id="1423792"/>
    <lineage>
        <taxon>Bacteria</taxon>
        <taxon>Bacillati</taxon>
        <taxon>Bacillota</taxon>
        <taxon>Bacilli</taxon>
        <taxon>Lactobacillales</taxon>
        <taxon>Lactobacillaceae</taxon>
        <taxon>Schleiferilactobacillus</taxon>
    </lineage>
</organism>